<dbReference type="InterPro" id="IPR043502">
    <property type="entry name" value="DNA/RNA_pol_sf"/>
</dbReference>
<accession>A0A9P7GEJ5</accession>
<name>A0A9P7GEJ5_9AGAR</name>
<dbReference type="InterPro" id="IPR021109">
    <property type="entry name" value="Peptidase_aspartic_dom_sf"/>
</dbReference>
<dbReference type="SUPFAM" id="SSF56672">
    <property type="entry name" value="DNA/RNA polymerases"/>
    <property type="match status" value="1"/>
</dbReference>
<dbReference type="AlphaFoldDB" id="A0A9P7GEJ5"/>
<dbReference type="Proteomes" id="UP000717328">
    <property type="component" value="Unassembled WGS sequence"/>
</dbReference>
<keyword evidence="3" id="KW-1185">Reference proteome</keyword>
<organism evidence="2 3">
    <name type="scientific">Sphagnurus paluster</name>
    <dbReference type="NCBI Taxonomy" id="117069"/>
    <lineage>
        <taxon>Eukaryota</taxon>
        <taxon>Fungi</taxon>
        <taxon>Dikarya</taxon>
        <taxon>Basidiomycota</taxon>
        <taxon>Agaricomycotina</taxon>
        <taxon>Agaricomycetes</taxon>
        <taxon>Agaricomycetidae</taxon>
        <taxon>Agaricales</taxon>
        <taxon>Tricholomatineae</taxon>
        <taxon>Lyophyllaceae</taxon>
        <taxon>Sphagnurus</taxon>
    </lineage>
</organism>
<proteinExistence type="predicted"/>
<feature type="region of interest" description="Disordered" evidence="1">
    <location>
        <begin position="192"/>
        <end position="237"/>
    </location>
</feature>
<dbReference type="Gene3D" id="3.10.10.10">
    <property type="entry name" value="HIV Type 1 Reverse Transcriptase, subunit A, domain 1"/>
    <property type="match status" value="1"/>
</dbReference>
<dbReference type="OrthoDB" id="3363652at2759"/>
<reference evidence="2" key="1">
    <citation type="submission" date="2021-02" db="EMBL/GenBank/DDBJ databases">
        <authorList>
            <person name="Nieuwenhuis M."/>
            <person name="Van De Peppel L.J.J."/>
        </authorList>
    </citation>
    <scope>NUCLEOTIDE SEQUENCE</scope>
    <source>
        <strain evidence="2">D49</strain>
    </source>
</reference>
<dbReference type="Gene3D" id="2.40.70.10">
    <property type="entry name" value="Acid Proteases"/>
    <property type="match status" value="1"/>
</dbReference>
<sequence>MQDQAVREDQLLAPADVATNPYIPNLSTIAHVDLDTSEYMIIDLYEVRDDSKKGTVPFFSQLRIHGPQGEIVRVWGHFDDGAMIDAMSSEMYQKVGHRLAPLRTSNRKLRMANGSLVTPQGQWEGHIELGGIQVEASFEVFDSGGGWDFLFGKRLMKLFNVTHDYTNDIVQIRKGERWATLNNQFHIMNKTTPPINLPAPETTLIEESGDSHDKSPTREVQNQVTPGNAPADNTPKPDVVLEEPTITPVCIITDIPGPEEQSTDHEAGELPTEELKNKPDIYTRKTDPFKPERVNEILSLVQIGMDLDEEQKASVQQLITEYADIFALSVSEVTTVEGAVHKLHIDKDAKFSTKVYQKPTTPPQKKYLHESIDAMLSAGIIEQCNPSEVKCVSPTTLAQKAHQGLGLSLEELQYRVNEECVLHGIEPYFSSLPPRSTEPQNNEDATPADPKWRICQNFAQINKVTQIAPMPQGDIRAKQQRLSGHRW</sequence>
<gene>
    <name evidence="2" type="ORF">H0H81_006478</name>
</gene>
<evidence type="ECO:0000256" key="1">
    <source>
        <dbReference type="SAM" id="MobiDB-lite"/>
    </source>
</evidence>
<comment type="caution">
    <text evidence="2">The sequence shown here is derived from an EMBL/GenBank/DDBJ whole genome shotgun (WGS) entry which is preliminary data.</text>
</comment>
<reference evidence="2" key="2">
    <citation type="submission" date="2021-10" db="EMBL/GenBank/DDBJ databases">
        <title>Phylogenomics reveals ancestral predisposition of the termite-cultivated fungus Termitomyces towards a domesticated lifestyle.</title>
        <authorList>
            <person name="Auxier B."/>
            <person name="Grum-Grzhimaylo A."/>
            <person name="Cardenas M.E."/>
            <person name="Lodge J.D."/>
            <person name="Laessoe T."/>
            <person name="Pedersen O."/>
            <person name="Smith M.E."/>
            <person name="Kuyper T.W."/>
            <person name="Franco-Molano E.A."/>
            <person name="Baroni T.J."/>
            <person name="Aanen D.K."/>
        </authorList>
    </citation>
    <scope>NUCLEOTIDE SEQUENCE</scope>
    <source>
        <strain evidence="2">D49</strain>
    </source>
</reference>
<dbReference type="CDD" id="cd00303">
    <property type="entry name" value="retropepsin_like"/>
    <property type="match status" value="1"/>
</dbReference>
<feature type="non-terminal residue" evidence="2">
    <location>
        <position position="487"/>
    </location>
</feature>
<evidence type="ECO:0000313" key="3">
    <source>
        <dbReference type="Proteomes" id="UP000717328"/>
    </source>
</evidence>
<evidence type="ECO:0000313" key="2">
    <source>
        <dbReference type="EMBL" id="KAG5649074.1"/>
    </source>
</evidence>
<protein>
    <submittedName>
        <fullName evidence="2">Uncharacterized protein</fullName>
    </submittedName>
</protein>
<dbReference type="EMBL" id="JABCKI010001673">
    <property type="protein sequence ID" value="KAG5649074.1"/>
    <property type="molecule type" value="Genomic_DNA"/>
</dbReference>